<evidence type="ECO:0000256" key="3">
    <source>
        <dbReference type="ARBA" id="ARBA00023273"/>
    </source>
</evidence>
<comment type="caution">
    <text evidence="4">The sequence shown here is derived from an EMBL/GenBank/DDBJ whole genome shotgun (WGS) entry which is preliminary data.</text>
</comment>
<evidence type="ECO:0000313" key="5">
    <source>
        <dbReference type="Proteomes" id="UP000735302"/>
    </source>
</evidence>
<dbReference type="Proteomes" id="UP000735302">
    <property type="component" value="Unassembled WGS sequence"/>
</dbReference>
<dbReference type="InterPro" id="IPR003409">
    <property type="entry name" value="MORN"/>
</dbReference>
<evidence type="ECO:0000256" key="1">
    <source>
        <dbReference type="ARBA" id="ARBA00004316"/>
    </source>
</evidence>
<name>A0AAV4E1X2_9GAST</name>
<proteinExistence type="predicted"/>
<keyword evidence="2" id="KW-0677">Repeat</keyword>
<protein>
    <submittedName>
        <fullName evidence="4">MORN repeat-containing protein 4</fullName>
    </submittedName>
</protein>
<dbReference type="PANTHER" id="PTHR46614">
    <property type="entry name" value="MORN REPEAT-CONTAINING PROTEIN 4"/>
    <property type="match status" value="1"/>
</dbReference>
<dbReference type="Gene3D" id="2.20.110.10">
    <property type="entry name" value="Histone H3 K4-specific methyltransferase SET7/9 N-terminal domain"/>
    <property type="match status" value="2"/>
</dbReference>
<sequence length="168" mass="19095">MLVFSLFTRELRKHPVNCSCVTMTTHVEHRYSEGSIYRGYVDSEGLREGFGILILSDGSRFRGHFQHGFFAGVGIINFPDGSRYEGDFQQGKFDGYGTFYRNDGMVYEGQFKDGSMHGLGLVTFPDGCHGLPRNEGFFENERLVRREKCSRTIQRARQVAGKAREQCA</sequence>
<comment type="subcellular location">
    <subcellularLocation>
        <location evidence="1">Cell projection</location>
    </subcellularLocation>
</comment>
<gene>
    <name evidence="4" type="ORF">PoB_007691500</name>
</gene>
<dbReference type="InterPro" id="IPR052315">
    <property type="entry name" value="MORN4"/>
</dbReference>
<accession>A0AAV4E1X2</accession>
<dbReference type="PANTHER" id="PTHR46614:SF1">
    <property type="entry name" value="MORN REPEAT-CONTAINING PROTEIN 4"/>
    <property type="match status" value="1"/>
</dbReference>
<dbReference type="EMBL" id="BLXT01008609">
    <property type="protein sequence ID" value="GFO50410.1"/>
    <property type="molecule type" value="Genomic_DNA"/>
</dbReference>
<dbReference type="AlphaFoldDB" id="A0AAV4E1X2"/>
<dbReference type="GO" id="GO:0048678">
    <property type="term" value="P:response to axon injury"/>
    <property type="evidence" value="ECO:0007669"/>
    <property type="project" value="TreeGrafter"/>
</dbReference>
<dbReference type="Pfam" id="PF02493">
    <property type="entry name" value="MORN"/>
    <property type="match status" value="4"/>
</dbReference>
<evidence type="ECO:0000256" key="2">
    <source>
        <dbReference type="ARBA" id="ARBA00022737"/>
    </source>
</evidence>
<organism evidence="4 5">
    <name type="scientific">Plakobranchus ocellatus</name>
    <dbReference type="NCBI Taxonomy" id="259542"/>
    <lineage>
        <taxon>Eukaryota</taxon>
        <taxon>Metazoa</taxon>
        <taxon>Spiralia</taxon>
        <taxon>Lophotrochozoa</taxon>
        <taxon>Mollusca</taxon>
        <taxon>Gastropoda</taxon>
        <taxon>Heterobranchia</taxon>
        <taxon>Euthyneura</taxon>
        <taxon>Panpulmonata</taxon>
        <taxon>Sacoglossa</taxon>
        <taxon>Placobranchoidea</taxon>
        <taxon>Plakobranchidae</taxon>
        <taxon>Plakobranchus</taxon>
    </lineage>
</organism>
<dbReference type="SUPFAM" id="SSF82185">
    <property type="entry name" value="Histone H3 K4-specific methyltransferase SET7/9 N-terminal domain"/>
    <property type="match status" value="1"/>
</dbReference>
<keyword evidence="3" id="KW-0966">Cell projection</keyword>
<dbReference type="SMART" id="SM00698">
    <property type="entry name" value="MORN"/>
    <property type="match status" value="4"/>
</dbReference>
<keyword evidence="5" id="KW-1185">Reference proteome</keyword>
<dbReference type="GO" id="GO:0042995">
    <property type="term" value="C:cell projection"/>
    <property type="evidence" value="ECO:0007669"/>
    <property type="project" value="UniProtKB-SubCell"/>
</dbReference>
<evidence type="ECO:0000313" key="4">
    <source>
        <dbReference type="EMBL" id="GFO50410.1"/>
    </source>
</evidence>
<reference evidence="4 5" key="1">
    <citation type="journal article" date="2021" name="Elife">
        <title>Chloroplast acquisition without the gene transfer in kleptoplastic sea slugs, Plakobranchus ocellatus.</title>
        <authorList>
            <person name="Maeda T."/>
            <person name="Takahashi S."/>
            <person name="Yoshida T."/>
            <person name="Shimamura S."/>
            <person name="Takaki Y."/>
            <person name="Nagai Y."/>
            <person name="Toyoda A."/>
            <person name="Suzuki Y."/>
            <person name="Arimoto A."/>
            <person name="Ishii H."/>
            <person name="Satoh N."/>
            <person name="Nishiyama T."/>
            <person name="Hasebe M."/>
            <person name="Maruyama T."/>
            <person name="Minagawa J."/>
            <person name="Obokata J."/>
            <person name="Shigenobu S."/>
        </authorList>
    </citation>
    <scope>NUCLEOTIDE SEQUENCE [LARGE SCALE GENOMIC DNA]</scope>
</reference>